<dbReference type="GO" id="GO:0005634">
    <property type="term" value="C:nucleus"/>
    <property type="evidence" value="ECO:0007669"/>
    <property type="project" value="TreeGrafter"/>
</dbReference>
<keyword evidence="1" id="KW-0479">Metal-binding</keyword>
<dbReference type="GO" id="GO:0008270">
    <property type="term" value="F:zinc ion binding"/>
    <property type="evidence" value="ECO:0007669"/>
    <property type="project" value="UniProtKB-KW"/>
</dbReference>
<dbReference type="Proteomes" id="UP000288168">
    <property type="component" value="Unassembled WGS sequence"/>
</dbReference>
<dbReference type="Pfam" id="PF13639">
    <property type="entry name" value="zf-RING_2"/>
    <property type="match status" value="1"/>
</dbReference>
<dbReference type="Gene3D" id="3.30.40.10">
    <property type="entry name" value="Zinc/RING finger domain, C3HC4 (zinc finger)"/>
    <property type="match status" value="1"/>
</dbReference>
<feature type="compositionally biased region" description="Low complexity" evidence="5">
    <location>
        <begin position="185"/>
        <end position="194"/>
    </location>
</feature>
<evidence type="ECO:0000256" key="4">
    <source>
        <dbReference type="PROSITE-ProRule" id="PRU00175"/>
    </source>
</evidence>
<dbReference type="EMBL" id="NKCI01000153">
    <property type="protein sequence ID" value="RSL51162.1"/>
    <property type="molecule type" value="Genomic_DNA"/>
</dbReference>
<dbReference type="PANTHER" id="PTHR45931">
    <property type="entry name" value="SI:CH211-59O9.10"/>
    <property type="match status" value="1"/>
</dbReference>
<proteinExistence type="predicted"/>
<protein>
    <recommendedName>
        <fullName evidence="7">RING-type domain-containing protein</fullName>
    </recommendedName>
</protein>
<dbReference type="OrthoDB" id="8062037at2759"/>
<keyword evidence="6" id="KW-1133">Transmembrane helix</keyword>
<accession>A0A428PDQ0</accession>
<dbReference type="GO" id="GO:0006511">
    <property type="term" value="P:ubiquitin-dependent protein catabolic process"/>
    <property type="evidence" value="ECO:0007669"/>
    <property type="project" value="TreeGrafter"/>
</dbReference>
<keyword evidence="2 4" id="KW-0863">Zinc-finger</keyword>
<sequence length="206" mass="22584">MPLPRWFLFPEGMILVPPHDGLVVARAVDDQRHSPDRPPKVAIILAILVSILILLTPFVLGTRGIGRFFYHRTMRDSPERALCLTPEALNLMPLTKFRGKADGPKSGGGGTGYSPEQPDNLNSCSICTEDFGRGVEFRPLPCGHRFHPACIDPWLLQRSLTCPLWSVSQEKPSYKDSPHIVASTSLPASSLAPVPKRPHSLAGFSS</sequence>
<organism evidence="8 9">
    <name type="scientific">Fusarium duplospermum</name>
    <dbReference type="NCBI Taxonomy" id="1325734"/>
    <lineage>
        <taxon>Eukaryota</taxon>
        <taxon>Fungi</taxon>
        <taxon>Dikarya</taxon>
        <taxon>Ascomycota</taxon>
        <taxon>Pezizomycotina</taxon>
        <taxon>Sordariomycetes</taxon>
        <taxon>Hypocreomycetidae</taxon>
        <taxon>Hypocreales</taxon>
        <taxon>Nectriaceae</taxon>
        <taxon>Fusarium</taxon>
        <taxon>Fusarium solani species complex</taxon>
    </lineage>
</organism>
<dbReference type="PANTHER" id="PTHR45931:SF3">
    <property type="entry name" value="RING ZINC FINGER-CONTAINING PROTEIN"/>
    <property type="match status" value="1"/>
</dbReference>
<dbReference type="InterPro" id="IPR051834">
    <property type="entry name" value="RING_finger_E3_ligase"/>
</dbReference>
<dbReference type="STRING" id="1325734.A0A428PDQ0"/>
<dbReference type="InterPro" id="IPR001841">
    <property type="entry name" value="Znf_RING"/>
</dbReference>
<reference evidence="8 9" key="1">
    <citation type="submission" date="2017-06" db="EMBL/GenBank/DDBJ databases">
        <title>Comparative genomic analysis of Ambrosia Fusariam Clade fungi.</title>
        <authorList>
            <person name="Stajich J.E."/>
            <person name="Carrillo J."/>
            <person name="Kijimoto T."/>
            <person name="Eskalen A."/>
            <person name="O'Donnell K."/>
            <person name="Kasson M."/>
        </authorList>
    </citation>
    <scope>NUCLEOTIDE SEQUENCE [LARGE SCALE GENOMIC DNA]</scope>
    <source>
        <strain evidence="8 9">NRRL62584</strain>
    </source>
</reference>
<dbReference type="GO" id="GO:0061630">
    <property type="term" value="F:ubiquitin protein ligase activity"/>
    <property type="evidence" value="ECO:0007669"/>
    <property type="project" value="TreeGrafter"/>
</dbReference>
<comment type="caution">
    <text evidence="8">The sequence shown here is derived from an EMBL/GenBank/DDBJ whole genome shotgun (WGS) entry which is preliminary data.</text>
</comment>
<evidence type="ECO:0000256" key="2">
    <source>
        <dbReference type="ARBA" id="ARBA00022771"/>
    </source>
</evidence>
<dbReference type="CDD" id="cd16454">
    <property type="entry name" value="RING-H2_PA-TM-RING"/>
    <property type="match status" value="1"/>
</dbReference>
<name>A0A428PDQ0_9HYPO</name>
<dbReference type="InterPro" id="IPR013083">
    <property type="entry name" value="Znf_RING/FYVE/PHD"/>
</dbReference>
<evidence type="ECO:0000313" key="8">
    <source>
        <dbReference type="EMBL" id="RSL51162.1"/>
    </source>
</evidence>
<feature type="region of interest" description="Disordered" evidence="5">
    <location>
        <begin position="185"/>
        <end position="206"/>
    </location>
</feature>
<feature type="domain" description="RING-type" evidence="7">
    <location>
        <begin position="124"/>
        <end position="164"/>
    </location>
</feature>
<dbReference type="PROSITE" id="PS50089">
    <property type="entry name" value="ZF_RING_2"/>
    <property type="match status" value="1"/>
</dbReference>
<keyword evidence="6" id="KW-0472">Membrane</keyword>
<evidence type="ECO:0000256" key="5">
    <source>
        <dbReference type="SAM" id="MobiDB-lite"/>
    </source>
</evidence>
<gene>
    <name evidence="8" type="ORF">CEP54_011554</name>
</gene>
<evidence type="ECO:0000256" key="6">
    <source>
        <dbReference type="SAM" id="Phobius"/>
    </source>
</evidence>
<dbReference type="AlphaFoldDB" id="A0A428PDQ0"/>
<evidence type="ECO:0000256" key="1">
    <source>
        <dbReference type="ARBA" id="ARBA00022723"/>
    </source>
</evidence>
<keyword evidence="6" id="KW-0812">Transmembrane</keyword>
<dbReference type="SUPFAM" id="SSF57850">
    <property type="entry name" value="RING/U-box"/>
    <property type="match status" value="1"/>
</dbReference>
<evidence type="ECO:0000313" key="9">
    <source>
        <dbReference type="Proteomes" id="UP000288168"/>
    </source>
</evidence>
<keyword evidence="3" id="KW-0862">Zinc</keyword>
<feature type="transmembrane region" description="Helical" evidence="6">
    <location>
        <begin position="41"/>
        <end position="65"/>
    </location>
</feature>
<evidence type="ECO:0000259" key="7">
    <source>
        <dbReference type="PROSITE" id="PS50089"/>
    </source>
</evidence>
<evidence type="ECO:0000256" key="3">
    <source>
        <dbReference type="ARBA" id="ARBA00022833"/>
    </source>
</evidence>
<dbReference type="SMART" id="SM00184">
    <property type="entry name" value="RING"/>
    <property type="match status" value="1"/>
</dbReference>
<keyword evidence="9" id="KW-1185">Reference proteome</keyword>